<dbReference type="RefSeq" id="WP_157853383.1">
    <property type="nucleotide sequence ID" value="NZ_BNEE01000002.1"/>
</dbReference>
<proteinExistence type="predicted"/>
<protein>
    <submittedName>
        <fullName evidence="1">Uncharacterized protein</fullName>
    </submittedName>
</protein>
<keyword evidence="2" id="KW-1185">Reference proteome</keyword>
<sequence>MSRAHPERDRGHHQPRLIAALEGTFGLVMPDEATGLLETVDDVRRCVEPLTAAARTIPAPEGPHE</sequence>
<organism evidence="1 2">
    <name type="scientific">Streptomyces xanthophaeus</name>
    <dbReference type="NCBI Taxonomy" id="67385"/>
    <lineage>
        <taxon>Bacteria</taxon>
        <taxon>Bacillati</taxon>
        <taxon>Actinomycetota</taxon>
        <taxon>Actinomycetes</taxon>
        <taxon>Kitasatosporales</taxon>
        <taxon>Streptomycetaceae</taxon>
        <taxon>Streptomyces</taxon>
    </lineage>
</organism>
<gene>
    <name evidence="1" type="ORF">Sxan_01870</name>
</gene>
<evidence type="ECO:0000313" key="1">
    <source>
        <dbReference type="EMBL" id="GHI82823.1"/>
    </source>
</evidence>
<dbReference type="EMBL" id="BNEE01000002">
    <property type="protein sequence ID" value="GHI82823.1"/>
    <property type="molecule type" value="Genomic_DNA"/>
</dbReference>
<evidence type="ECO:0000313" key="2">
    <source>
        <dbReference type="Proteomes" id="UP000600026"/>
    </source>
</evidence>
<dbReference type="Proteomes" id="UP000600026">
    <property type="component" value="Unassembled WGS sequence"/>
</dbReference>
<name>A0A919GX84_9ACTN</name>
<reference evidence="1" key="1">
    <citation type="submission" date="2020-09" db="EMBL/GenBank/DDBJ databases">
        <title>Whole genome shotgun sequence of Streptomyces xanthophaeus NBRC 12829.</title>
        <authorList>
            <person name="Komaki H."/>
            <person name="Tamura T."/>
        </authorList>
    </citation>
    <scope>NUCLEOTIDE SEQUENCE</scope>
    <source>
        <strain evidence="1">NBRC 12829</strain>
    </source>
</reference>
<comment type="caution">
    <text evidence="1">The sequence shown here is derived from an EMBL/GenBank/DDBJ whole genome shotgun (WGS) entry which is preliminary data.</text>
</comment>
<accession>A0A919GX84</accession>
<dbReference type="AlphaFoldDB" id="A0A919GX84"/>